<evidence type="ECO:0000313" key="1">
    <source>
        <dbReference type="EMBL" id="SUL33796.1"/>
    </source>
</evidence>
<name>A0A380EHW3_STAAU</name>
<dbReference type="Gene3D" id="3.10.105.10">
    <property type="entry name" value="Dipeptide-binding Protein, Domain 3"/>
    <property type="match status" value="1"/>
</dbReference>
<dbReference type="Proteomes" id="UP000254116">
    <property type="component" value="Unassembled WGS sequence"/>
</dbReference>
<organism evidence="1 2">
    <name type="scientific">Staphylococcus aureus</name>
    <dbReference type="NCBI Taxonomy" id="1280"/>
    <lineage>
        <taxon>Bacteria</taxon>
        <taxon>Bacillati</taxon>
        <taxon>Bacillota</taxon>
        <taxon>Bacilli</taxon>
        <taxon>Bacillales</taxon>
        <taxon>Staphylococcaceae</taxon>
        <taxon>Staphylococcus</taxon>
    </lineage>
</organism>
<gene>
    <name evidence="1" type="primary">oppA_4</name>
    <name evidence="1" type="ORF">NCTC10702_01513</name>
</gene>
<reference evidence="1 2" key="1">
    <citation type="submission" date="2018-06" db="EMBL/GenBank/DDBJ databases">
        <authorList>
            <consortium name="Pathogen Informatics"/>
            <person name="Doyle S."/>
        </authorList>
    </citation>
    <scope>NUCLEOTIDE SEQUENCE [LARGE SCALE GENOMIC DNA]</scope>
    <source>
        <strain evidence="1 2">NCTC10702</strain>
    </source>
</reference>
<accession>A0A380EHW3</accession>
<sequence>MAYLETMTTGSAQNNTDWGNKEYDQLLKVARTKLALQPNERYENLKKAEEMFLGDAPVAPIYQKGVAHLTNPQVKGLIYP</sequence>
<protein>
    <submittedName>
        <fullName evidence="1">Oligopeptide ABC transporter, periplasmic oligopeptide-binding protein oppA</fullName>
    </submittedName>
</protein>
<dbReference type="SUPFAM" id="SSF53850">
    <property type="entry name" value="Periplasmic binding protein-like II"/>
    <property type="match status" value="1"/>
</dbReference>
<dbReference type="AlphaFoldDB" id="A0A380EHW3"/>
<dbReference type="EMBL" id="UHBY01000003">
    <property type="protein sequence ID" value="SUL33796.1"/>
    <property type="molecule type" value="Genomic_DNA"/>
</dbReference>
<proteinExistence type="predicted"/>
<evidence type="ECO:0000313" key="2">
    <source>
        <dbReference type="Proteomes" id="UP000254116"/>
    </source>
</evidence>
<dbReference type="Gene3D" id="3.40.190.10">
    <property type="entry name" value="Periplasmic binding protein-like II"/>
    <property type="match status" value="1"/>
</dbReference>